<dbReference type="EMBL" id="MTEJ01000399">
    <property type="protein sequence ID" value="OQX03543.1"/>
    <property type="molecule type" value="Genomic_DNA"/>
</dbReference>
<organism evidence="3 4">
    <name type="scientific">Thiothrix lacustris</name>
    <dbReference type="NCBI Taxonomy" id="525917"/>
    <lineage>
        <taxon>Bacteria</taxon>
        <taxon>Pseudomonadati</taxon>
        <taxon>Pseudomonadota</taxon>
        <taxon>Gammaproteobacteria</taxon>
        <taxon>Thiotrichales</taxon>
        <taxon>Thiotrichaceae</taxon>
        <taxon>Thiothrix</taxon>
    </lineage>
</organism>
<evidence type="ECO:0000313" key="3">
    <source>
        <dbReference type="EMBL" id="OQX03543.1"/>
    </source>
</evidence>
<reference evidence="3 4" key="1">
    <citation type="submission" date="2017-01" db="EMBL/GenBank/DDBJ databases">
        <title>Novel large sulfur bacteria in the metagenomes of groundwater-fed chemosynthetic microbial mats in the Lake Huron basin.</title>
        <authorList>
            <person name="Sharrar A.M."/>
            <person name="Flood B.E."/>
            <person name="Bailey J.V."/>
            <person name="Jones D.S."/>
            <person name="Biddanda B."/>
            <person name="Ruberg S.A."/>
            <person name="Marcus D.N."/>
            <person name="Dick G.J."/>
        </authorList>
    </citation>
    <scope>NUCLEOTIDE SEQUENCE [LARGE SCALE GENOMIC DNA]</scope>
    <source>
        <strain evidence="3">A8</strain>
    </source>
</reference>
<comment type="caution">
    <text evidence="3">The sequence shown here is derived from an EMBL/GenBank/DDBJ whole genome shotgun (WGS) entry which is preliminary data.</text>
</comment>
<feature type="compositionally biased region" description="Pro residues" evidence="1">
    <location>
        <begin position="111"/>
        <end position="131"/>
    </location>
</feature>
<name>A0A1Y1QE08_9GAMM</name>
<proteinExistence type="predicted"/>
<accession>A0A1Y1QE08</accession>
<keyword evidence="2" id="KW-1133">Transmembrane helix</keyword>
<evidence type="ECO:0000313" key="4">
    <source>
        <dbReference type="Proteomes" id="UP000192491"/>
    </source>
</evidence>
<keyword evidence="2" id="KW-0472">Membrane</keyword>
<sequence length="250" mass="26563">MTDRIRVKQTNRKEAMARALAMLIIGFGVLLIGAGWWVQQSTKTPTPSLNELQALAAQPLPPTPPITQPTIAEPAPVSVPAALPIAANLTLQDKPEPNTQNEPPAVTVQPILPPKPEPVVKPQPAPAPVEKPQPVATPEVTTPPPPQETATVTPQPVPSSAPSDAPEGWIYAGQFIDGAWVERGLVIGETLPAAGQRYALNWGANIRSEPPGKNTSLSETVGYLAQGHTVDILQVKKSGSKGHVWLKIKR</sequence>
<dbReference type="Proteomes" id="UP000192491">
    <property type="component" value="Unassembled WGS sequence"/>
</dbReference>
<feature type="region of interest" description="Disordered" evidence="1">
    <location>
        <begin position="93"/>
        <end position="165"/>
    </location>
</feature>
<evidence type="ECO:0000256" key="1">
    <source>
        <dbReference type="SAM" id="MobiDB-lite"/>
    </source>
</evidence>
<gene>
    <name evidence="3" type="ORF">BWK73_39225</name>
</gene>
<protein>
    <submittedName>
        <fullName evidence="3">Uncharacterized protein</fullName>
    </submittedName>
</protein>
<keyword evidence="2" id="KW-0812">Transmembrane</keyword>
<evidence type="ECO:0000256" key="2">
    <source>
        <dbReference type="SAM" id="Phobius"/>
    </source>
</evidence>
<dbReference type="AlphaFoldDB" id="A0A1Y1QE08"/>
<feature type="transmembrane region" description="Helical" evidence="2">
    <location>
        <begin position="20"/>
        <end position="38"/>
    </location>
</feature>